<dbReference type="CDD" id="cd00051">
    <property type="entry name" value="EFh"/>
    <property type="match status" value="1"/>
</dbReference>
<name>A0A0D3L1F5_EMIH1</name>
<sequence>MAGSGSHLDAFDLFDKNHDGKISKNELKAVMKDLGNPITDEEAIDIMHEAGSARTQAHHQPLLLDKAANAPGAASEEQQLREAFSLFDKDGDGKISKKEMKNAVAAFGLELNDRETGLLLDEMNLLVAAKGGDKNSISYELFKKVLLQG</sequence>
<dbReference type="InterPro" id="IPR050145">
    <property type="entry name" value="Centrin_CML-like"/>
</dbReference>
<dbReference type="OMA" id="FDSFMGM"/>
<dbReference type="PROSITE" id="PS50222">
    <property type="entry name" value="EF_HAND_2"/>
    <property type="match status" value="2"/>
</dbReference>
<evidence type="ECO:0000256" key="2">
    <source>
        <dbReference type="ARBA" id="ARBA00022837"/>
    </source>
</evidence>
<dbReference type="AlphaFoldDB" id="A0A0D3L1F5"/>
<dbReference type="GeneID" id="17287110"/>
<dbReference type="Proteomes" id="UP000013827">
    <property type="component" value="Unassembled WGS sequence"/>
</dbReference>
<reference evidence="5" key="1">
    <citation type="journal article" date="2013" name="Nature">
        <title>Pan genome of the phytoplankton Emiliania underpins its global distribution.</title>
        <authorList>
            <person name="Read B.A."/>
            <person name="Kegel J."/>
            <person name="Klute M.J."/>
            <person name="Kuo A."/>
            <person name="Lefebvre S.C."/>
            <person name="Maumus F."/>
            <person name="Mayer C."/>
            <person name="Miller J."/>
            <person name="Monier A."/>
            <person name="Salamov A."/>
            <person name="Young J."/>
            <person name="Aguilar M."/>
            <person name="Claverie J.M."/>
            <person name="Frickenhaus S."/>
            <person name="Gonzalez K."/>
            <person name="Herman E.K."/>
            <person name="Lin Y.C."/>
            <person name="Napier J."/>
            <person name="Ogata H."/>
            <person name="Sarno A.F."/>
            <person name="Shmutz J."/>
            <person name="Schroeder D."/>
            <person name="de Vargas C."/>
            <person name="Verret F."/>
            <person name="von Dassow P."/>
            <person name="Valentin K."/>
            <person name="Van de Peer Y."/>
            <person name="Wheeler G."/>
            <person name="Dacks J.B."/>
            <person name="Delwiche C.F."/>
            <person name="Dyhrman S.T."/>
            <person name="Glockner G."/>
            <person name="John U."/>
            <person name="Richards T."/>
            <person name="Worden A.Z."/>
            <person name="Zhang X."/>
            <person name="Grigoriev I.V."/>
            <person name="Allen A.E."/>
            <person name="Bidle K."/>
            <person name="Borodovsky M."/>
            <person name="Bowler C."/>
            <person name="Brownlee C."/>
            <person name="Cock J.M."/>
            <person name="Elias M."/>
            <person name="Gladyshev V.N."/>
            <person name="Groth M."/>
            <person name="Guda C."/>
            <person name="Hadaegh A."/>
            <person name="Iglesias-Rodriguez M.D."/>
            <person name="Jenkins J."/>
            <person name="Jones B.M."/>
            <person name="Lawson T."/>
            <person name="Leese F."/>
            <person name="Lindquist E."/>
            <person name="Lobanov A."/>
            <person name="Lomsadze A."/>
            <person name="Malik S.B."/>
            <person name="Marsh M.E."/>
            <person name="Mackinder L."/>
            <person name="Mock T."/>
            <person name="Mueller-Roeber B."/>
            <person name="Pagarete A."/>
            <person name="Parker M."/>
            <person name="Probert I."/>
            <person name="Quesneville H."/>
            <person name="Raines C."/>
            <person name="Rensing S.A."/>
            <person name="Riano-Pachon D.M."/>
            <person name="Richier S."/>
            <person name="Rokitta S."/>
            <person name="Shiraiwa Y."/>
            <person name="Soanes D.M."/>
            <person name="van der Giezen M."/>
            <person name="Wahlund T.M."/>
            <person name="Williams B."/>
            <person name="Wilson W."/>
            <person name="Wolfe G."/>
            <person name="Wurch L.L."/>
        </authorList>
    </citation>
    <scope>NUCLEOTIDE SEQUENCE</scope>
</reference>
<feature type="domain" description="EF-hand" evidence="3">
    <location>
        <begin position="9"/>
        <end position="37"/>
    </location>
</feature>
<organism evidence="4 5">
    <name type="scientific">Emiliania huxleyi (strain CCMP1516)</name>
    <dbReference type="NCBI Taxonomy" id="280463"/>
    <lineage>
        <taxon>Eukaryota</taxon>
        <taxon>Haptista</taxon>
        <taxon>Haptophyta</taxon>
        <taxon>Prymnesiophyceae</taxon>
        <taxon>Isochrysidales</taxon>
        <taxon>Noelaerhabdaceae</taxon>
        <taxon>Emiliania</taxon>
    </lineage>
</organism>
<dbReference type="PROSITE" id="PS00018">
    <property type="entry name" value="EF_HAND_1"/>
    <property type="match status" value="2"/>
</dbReference>
<dbReference type="STRING" id="2903.R1FRV3"/>
<dbReference type="KEGG" id="ehx:EMIHUDRAFT_61107"/>
<keyword evidence="2" id="KW-0106">Calcium</keyword>
<dbReference type="InterPro" id="IPR002048">
    <property type="entry name" value="EF_hand_dom"/>
</dbReference>
<dbReference type="RefSeq" id="XP_005794269.1">
    <property type="nucleotide sequence ID" value="XM_005794212.1"/>
</dbReference>
<dbReference type="Pfam" id="PF13405">
    <property type="entry name" value="EF-hand_6"/>
    <property type="match status" value="1"/>
</dbReference>
<dbReference type="PaxDb" id="2903-EOD41840"/>
<dbReference type="SUPFAM" id="SSF47473">
    <property type="entry name" value="EF-hand"/>
    <property type="match status" value="1"/>
</dbReference>
<dbReference type="InterPro" id="IPR011992">
    <property type="entry name" value="EF-hand-dom_pair"/>
</dbReference>
<dbReference type="FunFam" id="1.10.238.10:FF:000003">
    <property type="entry name" value="Calmodulin A"/>
    <property type="match status" value="1"/>
</dbReference>
<protein>
    <recommendedName>
        <fullName evidence="3">EF-hand domain-containing protein</fullName>
    </recommendedName>
</protein>
<dbReference type="SMART" id="SM00054">
    <property type="entry name" value="EFh"/>
    <property type="match status" value="2"/>
</dbReference>
<proteinExistence type="predicted"/>
<dbReference type="EnsemblProtists" id="EOD41840">
    <property type="protein sequence ID" value="EOD41840"/>
    <property type="gene ID" value="EMIHUDRAFT_61107"/>
</dbReference>
<dbReference type="Gene3D" id="1.10.238.10">
    <property type="entry name" value="EF-hand"/>
    <property type="match status" value="2"/>
</dbReference>
<dbReference type="Pfam" id="PF13499">
    <property type="entry name" value="EF-hand_7"/>
    <property type="match status" value="1"/>
</dbReference>
<dbReference type="InterPro" id="IPR018247">
    <property type="entry name" value="EF_Hand_1_Ca_BS"/>
</dbReference>
<feature type="domain" description="EF-hand" evidence="3">
    <location>
        <begin position="75"/>
        <end position="110"/>
    </location>
</feature>
<evidence type="ECO:0000313" key="4">
    <source>
        <dbReference type="EnsemblProtists" id="EOD41840"/>
    </source>
</evidence>
<evidence type="ECO:0000259" key="3">
    <source>
        <dbReference type="PROSITE" id="PS50222"/>
    </source>
</evidence>
<reference evidence="4" key="2">
    <citation type="submission" date="2024-10" db="UniProtKB">
        <authorList>
            <consortium name="EnsemblProtists"/>
        </authorList>
    </citation>
    <scope>IDENTIFICATION</scope>
</reference>
<evidence type="ECO:0000313" key="5">
    <source>
        <dbReference type="Proteomes" id="UP000013827"/>
    </source>
</evidence>
<dbReference type="PANTHER" id="PTHR23050">
    <property type="entry name" value="CALCIUM BINDING PROTEIN"/>
    <property type="match status" value="1"/>
</dbReference>
<keyword evidence="1" id="KW-0677">Repeat</keyword>
<dbReference type="eggNOG" id="KOG0027">
    <property type="taxonomic scope" value="Eukaryota"/>
</dbReference>
<accession>A0A0D3L1F5</accession>
<dbReference type="GO" id="GO:0005509">
    <property type="term" value="F:calcium ion binding"/>
    <property type="evidence" value="ECO:0007669"/>
    <property type="project" value="InterPro"/>
</dbReference>
<keyword evidence="5" id="KW-1185">Reference proteome</keyword>
<evidence type="ECO:0000256" key="1">
    <source>
        <dbReference type="ARBA" id="ARBA00022737"/>
    </source>
</evidence>
<dbReference type="HOGENOM" id="CLU_061288_2_0_1"/>